<name>A0A0L6JMB0_9FIRM</name>
<protein>
    <recommendedName>
        <fullName evidence="2">AI2M/AI1M-like HNH endonuclease domain-containing protein</fullName>
    </recommendedName>
</protein>
<proteinExistence type="predicted"/>
<comment type="caution">
    <text evidence="3">The sequence shown here is derived from an EMBL/GenBank/DDBJ whole genome shotgun (WGS) entry which is preliminary data.</text>
</comment>
<evidence type="ECO:0000313" key="4">
    <source>
        <dbReference type="Proteomes" id="UP000036923"/>
    </source>
</evidence>
<reference evidence="4" key="1">
    <citation type="submission" date="2015-07" db="EMBL/GenBank/DDBJ databases">
        <title>Near-Complete Genome Sequence of the Cellulolytic Bacterium Bacteroides (Pseudobacteroides) cellulosolvens ATCC 35603.</title>
        <authorList>
            <person name="Dassa B."/>
            <person name="Utturkar S.M."/>
            <person name="Klingeman D.M."/>
            <person name="Hurt R.A."/>
            <person name="Keller M."/>
            <person name="Xu J."/>
            <person name="Reddy Y.H.K."/>
            <person name="Borovok I."/>
            <person name="Grinberg I.R."/>
            <person name="Lamed R."/>
            <person name="Zhivin O."/>
            <person name="Bayer E.A."/>
            <person name="Brown S.D."/>
        </authorList>
    </citation>
    <scope>NUCLEOTIDE SEQUENCE [LARGE SCALE GENOMIC DNA]</scope>
    <source>
        <strain evidence="4">DSM 2933</strain>
    </source>
</reference>
<keyword evidence="4" id="KW-1185">Reference proteome</keyword>
<organism evidence="3 4">
    <name type="scientific">Pseudobacteroides cellulosolvens ATCC 35603 = DSM 2933</name>
    <dbReference type="NCBI Taxonomy" id="398512"/>
    <lineage>
        <taxon>Bacteria</taxon>
        <taxon>Bacillati</taxon>
        <taxon>Bacillota</taxon>
        <taxon>Clostridia</taxon>
        <taxon>Eubacteriales</taxon>
        <taxon>Oscillospiraceae</taxon>
        <taxon>Pseudobacteroides</taxon>
    </lineage>
</organism>
<dbReference type="Proteomes" id="UP000036923">
    <property type="component" value="Unassembled WGS sequence"/>
</dbReference>
<dbReference type="eggNOG" id="COG3344">
    <property type="taxonomic scope" value="Bacteria"/>
</dbReference>
<feature type="domain" description="AI2M/AI1M-like HNH endonuclease" evidence="2">
    <location>
        <begin position="65"/>
        <end position="122"/>
    </location>
</feature>
<dbReference type="Pfam" id="PF21368">
    <property type="entry name" value="AI2M-like_HNH"/>
    <property type="match status" value="1"/>
</dbReference>
<dbReference type="InterPro" id="IPR049030">
    <property type="entry name" value="AI2M-like_HNH"/>
</dbReference>
<evidence type="ECO:0000313" key="3">
    <source>
        <dbReference type="EMBL" id="KNY26936.1"/>
    </source>
</evidence>
<dbReference type="OrthoDB" id="9766496at2"/>
<evidence type="ECO:0000259" key="2">
    <source>
        <dbReference type="Pfam" id="PF21368"/>
    </source>
</evidence>
<evidence type="ECO:0000256" key="1">
    <source>
        <dbReference type="SAM" id="MobiDB-lite"/>
    </source>
</evidence>
<feature type="region of interest" description="Disordered" evidence="1">
    <location>
        <begin position="1"/>
        <end position="24"/>
    </location>
</feature>
<accession>A0A0L6JMB0</accession>
<gene>
    <name evidence="3" type="ORF">Bccel_2201</name>
</gene>
<sequence>MCLIHVSENQQRISEGQPDRTKKEEKTLTYFNDSLKRVHKPQKNLKDSITSKWHEILDRLNACNCELCGHTSNSYKDFVVHHVRKLKQVLEKYKVPGFVPPLWVQVMEGINRKTLVVCKQCHKLIHD</sequence>
<dbReference type="AlphaFoldDB" id="A0A0L6JMB0"/>
<dbReference type="EMBL" id="LGTC01000001">
    <property type="protein sequence ID" value="KNY26936.1"/>
    <property type="molecule type" value="Genomic_DNA"/>
</dbReference>
<dbReference type="RefSeq" id="WP_036945555.1">
    <property type="nucleotide sequence ID" value="NZ_JQKC01000057.1"/>
</dbReference>
<dbReference type="STRING" id="398512.Bccel_2201"/>